<comment type="caution">
    <text evidence="2">The sequence shown here is derived from an EMBL/GenBank/DDBJ whole genome shotgun (WGS) entry which is preliminary data.</text>
</comment>
<keyword evidence="2" id="KW-0808">Transferase</keyword>
<dbReference type="InterPro" id="IPR013216">
    <property type="entry name" value="Methyltransf_11"/>
</dbReference>
<feature type="domain" description="Methyltransferase type 11" evidence="1">
    <location>
        <begin position="35"/>
        <end position="119"/>
    </location>
</feature>
<dbReference type="Proteomes" id="UP001156831">
    <property type="component" value="Unassembled WGS sequence"/>
</dbReference>
<dbReference type="Pfam" id="PF08241">
    <property type="entry name" value="Methyltransf_11"/>
    <property type="match status" value="1"/>
</dbReference>
<dbReference type="Gene3D" id="3.40.50.150">
    <property type="entry name" value="Vaccinia Virus protein VP39"/>
    <property type="match status" value="1"/>
</dbReference>
<evidence type="ECO:0000259" key="1">
    <source>
        <dbReference type="Pfam" id="PF08241"/>
    </source>
</evidence>
<evidence type="ECO:0000313" key="2">
    <source>
        <dbReference type="EMBL" id="MDH5831320.1"/>
    </source>
</evidence>
<protein>
    <submittedName>
        <fullName evidence="2">Methyltransferase domain-containing protein</fullName>
    </submittedName>
</protein>
<dbReference type="GO" id="GO:0032259">
    <property type="term" value="P:methylation"/>
    <property type="evidence" value="ECO:0007669"/>
    <property type="project" value="UniProtKB-KW"/>
</dbReference>
<proteinExistence type="predicted"/>
<name>A0ABT6JKX2_9GAMM</name>
<evidence type="ECO:0000313" key="3">
    <source>
        <dbReference type="Proteomes" id="UP001156831"/>
    </source>
</evidence>
<keyword evidence="3" id="KW-1185">Reference proteome</keyword>
<dbReference type="SUPFAM" id="SSF53335">
    <property type="entry name" value="S-adenosyl-L-methionine-dependent methyltransferases"/>
    <property type="match status" value="1"/>
</dbReference>
<gene>
    <name evidence="2" type="ORF">QFW80_12425</name>
</gene>
<keyword evidence="2" id="KW-0489">Methyltransferase</keyword>
<dbReference type="EMBL" id="JARXRN010000027">
    <property type="protein sequence ID" value="MDH5831320.1"/>
    <property type="molecule type" value="Genomic_DNA"/>
</dbReference>
<organism evidence="2 3">
    <name type="scientific">Luteimonas rhizosphaericola</name>
    <dbReference type="NCBI Taxonomy" id="3042024"/>
    <lineage>
        <taxon>Bacteria</taxon>
        <taxon>Pseudomonadati</taxon>
        <taxon>Pseudomonadota</taxon>
        <taxon>Gammaproteobacteria</taxon>
        <taxon>Lysobacterales</taxon>
        <taxon>Lysobacteraceae</taxon>
        <taxon>Luteimonas</taxon>
    </lineage>
</organism>
<reference evidence="2 3" key="1">
    <citation type="submission" date="2023-04" db="EMBL/GenBank/DDBJ databases">
        <title>Luteimonas sp. M1R5S18.</title>
        <authorList>
            <person name="Sun J.-Q."/>
        </authorList>
    </citation>
    <scope>NUCLEOTIDE SEQUENCE [LARGE SCALE GENOMIC DNA]</scope>
    <source>
        <strain evidence="2 3">M1R5S18</strain>
    </source>
</reference>
<dbReference type="InterPro" id="IPR029063">
    <property type="entry name" value="SAM-dependent_MTases_sf"/>
</dbReference>
<sequence length="266" mass="29973">MDFDHIHVIRDRESESIVELIQRFEPSEQHLDVPDVGAESGRQAAGLAARAHRVSAIDIDTSAYADNAYPISMYDGKNLPFADASFDVVVSSSVLEHVQGLDGLLADVRCVLRKDGIAVHLVPTHAWCIWTTVARAPWMLKRSWQLISGGRPRRCHSGVESRAHAERRDSMSLVIPGRRDERGTLMAEAWYFSPVWWQRTFRHSAWTPAHNEQCELFHTGTMLLLTRLESAARRGLARFLGRSTHGYVLRPLPATESATTNLLDRQ</sequence>
<dbReference type="GO" id="GO:0008168">
    <property type="term" value="F:methyltransferase activity"/>
    <property type="evidence" value="ECO:0007669"/>
    <property type="project" value="UniProtKB-KW"/>
</dbReference>
<dbReference type="RefSeq" id="WP_280602296.1">
    <property type="nucleotide sequence ID" value="NZ_JARXRN010000027.1"/>
</dbReference>
<accession>A0ABT6JKX2</accession>